<gene>
    <name evidence="3" type="ORF">GCM10022214_06300</name>
</gene>
<accession>A0ABP7V1H1</accession>
<reference evidence="4" key="1">
    <citation type="journal article" date="2019" name="Int. J. Syst. Evol. Microbiol.">
        <title>The Global Catalogue of Microorganisms (GCM) 10K type strain sequencing project: providing services to taxonomists for standard genome sequencing and annotation.</title>
        <authorList>
            <consortium name="The Broad Institute Genomics Platform"/>
            <consortium name="The Broad Institute Genome Sequencing Center for Infectious Disease"/>
            <person name="Wu L."/>
            <person name="Ma J."/>
        </authorList>
    </citation>
    <scope>NUCLEOTIDE SEQUENCE [LARGE SCALE GENOMIC DNA]</scope>
    <source>
        <strain evidence="4">JCM 16702</strain>
    </source>
</reference>
<evidence type="ECO:0000256" key="1">
    <source>
        <dbReference type="SAM" id="Coils"/>
    </source>
</evidence>
<evidence type="ECO:0000313" key="3">
    <source>
        <dbReference type="EMBL" id="GAA4057184.1"/>
    </source>
</evidence>
<evidence type="ECO:0000256" key="2">
    <source>
        <dbReference type="SAM" id="MobiDB-lite"/>
    </source>
</evidence>
<feature type="compositionally biased region" description="Basic and acidic residues" evidence="2">
    <location>
        <begin position="1"/>
        <end position="14"/>
    </location>
</feature>
<keyword evidence="1" id="KW-0175">Coiled coil</keyword>
<feature type="region of interest" description="Disordered" evidence="2">
    <location>
        <begin position="1"/>
        <end position="44"/>
    </location>
</feature>
<feature type="coiled-coil region" evidence="1">
    <location>
        <begin position="243"/>
        <end position="354"/>
    </location>
</feature>
<evidence type="ECO:0008006" key="5">
    <source>
        <dbReference type="Google" id="ProtNLM"/>
    </source>
</evidence>
<name>A0ABP7V1H1_9ACTN</name>
<evidence type="ECO:0000313" key="4">
    <source>
        <dbReference type="Proteomes" id="UP001500683"/>
    </source>
</evidence>
<feature type="coiled-coil region" evidence="1">
    <location>
        <begin position="134"/>
        <end position="175"/>
    </location>
</feature>
<proteinExistence type="predicted"/>
<protein>
    <recommendedName>
        <fullName evidence="5">Chromosome segregation ATPase</fullName>
    </recommendedName>
</protein>
<organism evidence="3 4">
    <name type="scientific">Actinomadura miaoliensis</name>
    <dbReference type="NCBI Taxonomy" id="430685"/>
    <lineage>
        <taxon>Bacteria</taxon>
        <taxon>Bacillati</taxon>
        <taxon>Actinomycetota</taxon>
        <taxon>Actinomycetes</taxon>
        <taxon>Streptosporangiales</taxon>
        <taxon>Thermomonosporaceae</taxon>
        <taxon>Actinomadura</taxon>
    </lineage>
</organism>
<dbReference type="Proteomes" id="UP001500683">
    <property type="component" value="Unassembled WGS sequence"/>
</dbReference>
<dbReference type="RefSeq" id="WP_344940220.1">
    <property type="nucleotide sequence ID" value="NZ_BAAAZG010000001.1"/>
</dbReference>
<keyword evidence="4" id="KW-1185">Reference proteome</keyword>
<feature type="region of interest" description="Disordered" evidence="2">
    <location>
        <begin position="435"/>
        <end position="461"/>
    </location>
</feature>
<sequence length="461" mass="48603">MNGDQDGRDGHLPSDVEPTAPIRPPAEGLVDEDDLSPEAVTAGVIPEEHDRRRCAYCGGPVPARAGRDARFCGDAHRVAYAREAARDDADESAPVRALAEDVDRLAVLVAELAETAAVLGERLDDEVRGVIGRAEEALAEARSARVAVAEADNRTELAEARAEAARQEAADAIEELRAGMAAAKASVVAAQNSEANAWKEAGAAQQARAAAANEAAHAEGLRKRAEAAWNTERQARVQVESERDDLMAQLATEQSALAMARAELEDARAEADDAFARLEAAAKTERDLRAELAAAQSENQRLTIELDAATARADEQAARADRAEQLADDAIARADDALARADRAEQRVDAAVDRADRDAAALRALQDTLRSALDLPSVEDLGDDRGVRVGGPGESGAVLALPGGLIGLDDVPDVLDGETAARFARAVLAVRVHQATRRPLQDDDEPAGQVDADHEDGGGED</sequence>
<comment type="caution">
    <text evidence="3">The sequence shown here is derived from an EMBL/GenBank/DDBJ whole genome shotgun (WGS) entry which is preliminary data.</text>
</comment>
<feature type="compositionally biased region" description="Basic and acidic residues" evidence="2">
    <location>
        <begin position="451"/>
        <end position="461"/>
    </location>
</feature>
<dbReference type="EMBL" id="BAAAZG010000001">
    <property type="protein sequence ID" value="GAA4057184.1"/>
    <property type="molecule type" value="Genomic_DNA"/>
</dbReference>